<dbReference type="EMBL" id="JARBHB010000003">
    <property type="protein sequence ID" value="KAJ8889990.1"/>
    <property type="molecule type" value="Genomic_DNA"/>
</dbReference>
<gene>
    <name evidence="1" type="ORF">PR048_009495</name>
</gene>
<dbReference type="Proteomes" id="UP001159363">
    <property type="component" value="Chromosome 3"/>
</dbReference>
<organism evidence="1 2">
    <name type="scientific">Dryococelus australis</name>
    <dbReference type="NCBI Taxonomy" id="614101"/>
    <lineage>
        <taxon>Eukaryota</taxon>
        <taxon>Metazoa</taxon>
        <taxon>Ecdysozoa</taxon>
        <taxon>Arthropoda</taxon>
        <taxon>Hexapoda</taxon>
        <taxon>Insecta</taxon>
        <taxon>Pterygota</taxon>
        <taxon>Neoptera</taxon>
        <taxon>Polyneoptera</taxon>
        <taxon>Phasmatodea</taxon>
        <taxon>Verophasmatodea</taxon>
        <taxon>Anareolatae</taxon>
        <taxon>Phasmatidae</taxon>
        <taxon>Eurycanthinae</taxon>
        <taxon>Dryococelus</taxon>
    </lineage>
</organism>
<accession>A0ABQ9I144</accession>
<proteinExistence type="predicted"/>
<reference evidence="1 2" key="1">
    <citation type="submission" date="2023-02" db="EMBL/GenBank/DDBJ databases">
        <title>LHISI_Scaffold_Assembly.</title>
        <authorList>
            <person name="Stuart O.P."/>
            <person name="Cleave R."/>
            <person name="Magrath M.J.L."/>
            <person name="Mikheyev A.S."/>
        </authorList>
    </citation>
    <scope>NUCLEOTIDE SEQUENCE [LARGE SCALE GENOMIC DNA]</scope>
    <source>
        <strain evidence="1">Daus_M_001</strain>
        <tissue evidence="1">Leg muscle</tissue>
    </source>
</reference>
<keyword evidence="2" id="KW-1185">Reference proteome</keyword>
<protein>
    <submittedName>
        <fullName evidence="1">Uncharacterized protein</fullName>
    </submittedName>
</protein>
<comment type="caution">
    <text evidence="1">The sequence shown here is derived from an EMBL/GenBank/DDBJ whole genome shotgun (WGS) entry which is preliminary data.</text>
</comment>
<evidence type="ECO:0000313" key="1">
    <source>
        <dbReference type="EMBL" id="KAJ8889990.1"/>
    </source>
</evidence>
<sequence length="179" mass="20602">MKLKRKTLKLFQESLYVQTVGQDYLILAVQLTLLGESPLKVAKLSSDKKMSVISRKIEKISKSLGKKLSTFFDVPYVREGLFMELDNSDEYSILINKLKEKMKSATSVKDKIKILSLLPSSWSQKTITEFSMSEYLVKSTRNLVNKYGILPETIKRKQKLFSQTISQKIIEFYGKDENS</sequence>
<evidence type="ECO:0000313" key="2">
    <source>
        <dbReference type="Proteomes" id="UP001159363"/>
    </source>
</evidence>
<name>A0ABQ9I144_9NEOP</name>